<feature type="domain" description="ABC transporter" evidence="3">
    <location>
        <begin position="257"/>
        <end position="500"/>
    </location>
</feature>
<accession>A0A317E2V2</accession>
<dbReference type="AlphaFoldDB" id="A0A317E2V2"/>
<dbReference type="GO" id="GO:0005524">
    <property type="term" value="F:ATP binding"/>
    <property type="evidence" value="ECO:0007669"/>
    <property type="project" value="UniProtKB-KW"/>
</dbReference>
<evidence type="ECO:0000256" key="1">
    <source>
        <dbReference type="ARBA" id="ARBA00022741"/>
    </source>
</evidence>
<dbReference type="OrthoDB" id="9805029at2"/>
<evidence type="ECO:0000313" key="4">
    <source>
        <dbReference type="EMBL" id="PWR19435.1"/>
    </source>
</evidence>
<gene>
    <name evidence="4" type="ORF">DKG74_16715</name>
</gene>
<dbReference type="GO" id="GO:0016887">
    <property type="term" value="F:ATP hydrolysis activity"/>
    <property type="evidence" value="ECO:0007669"/>
    <property type="project" value="InterPro"/>
</dbReference>
<dbReference type="RefSeq" id="WP_109907317.1">
    <property type="nucleotide sequence ID" value="NZ_QGLE01000011.1"/>
</dbReference>
<dbReference type="SUPFAM" id="SSF52540">
    <property type="entry name" value="P-loop containing nucleoside triphosphate hydrolases"/>
    <property type="match status" value="2"/>
</dbReference>
<keyword evidence="2 4" id="KW-0067">ATP-binding</keyword>
<dbReference type="CDD" id="cd03215">
    <property type="entry name" value="ABC_Carb_Monos_II"/>
    <property type="match status" value="1"/>
</dbReference>
<comment type="caution">
    <text evidence="4">The sequence shown here is derived from an EMBL/GenBank/DDBJ whole genome shotgun (WGS) entry which is preliminary data.</text>
</comment>
<dbReference type="InterPro" id="IPR017871">
    <property type="entry name" value="ABC_transporter-like_CS"/>
</dbReference>
<dbReference type="InterPro" id="IPR003593">
    <property type="entry name" value="AAA+_ATPase"/>
</dbReference>
<dbReference type="InterPro" id="IPR027417">
    <property type="entry name" value="P-loop_NTPase"/>
</dbReference>
<dbReference type="Proteomes" id="UP000245461">
    <property type="component" value="Unassembled WGS sequence"/>
</dbReference>
<dbReference type="SMART" id="SM00382">
    <property type="entry name" value="AAA"/>
    <property type="match status" value="1"/>
</dbReference>
<dbReference type="EMBL" id="QGLE01000011">
    <property type="protein sequence ID" value="PWR19435.1"/>
    <property type="molecule type" value="Genomic_DNA"/>
</dbReference>
<evidence type="ECO:0000313" key="5">
    <source>
        <dbReference type="Proteomes" id="UP000245461"/>
    </source>
</evidence>
<dbReference type="Gene3D" id="3.40.50.300">
    <property type="entry name" value="P-loop containing nucleotide triphosphate hydrolases"/>
    <property type="match status" value="2"/>
</dbReference>
<dbReference type="InterPro" id="IPR050107">
    <property type="entry name" value="ABC_carbohydrate_import_ATPase"/>
</dbReference>
<dbReference type="InterPro" id="IPR003439">
    <property type="entry name" value="ABC_transporter-like_ATP-bd"/>
</dbReference>
<dbReference type="PANTHER" id="PTHR43790">
    <property type="entry name" value="CARBOHYDRATE TRANSPORT ATP-BINDING PROTEIN MG119-RELATED"/>
    <property type="match status" value="1"/>
</dbReference>
<evidence type="ECO:0000256" key="2">
    <source>
        <dbReference type="ARBA" id="ARBA00022840"/>
    </source>
</evidence>
<dbReference type="PANTHER" id="PTHR43790:SF4">
    <property type="entry name" value="GUANOSINE IMPORT ATP-BINDING PROTEIN NUPO"/>
    <property type="match status" value="1"/>
</dbReference>
<evidence type="ECO:0000259" key="3">
    <source>
        <dbReference type="PROSITE" id="PS50893"/>
    </source>
</evidence>
<proteinExistence type="predicted"/>
<keyword evidence="1" id="KW-0547">Nucleotide-binding</keyword>
<dbReference type="CDD" id="cd03216">
    <property type="entry name" value="ABC_Carb_Monos_I"/>
    <property type="match status" value="1"/>
</dbReference>
<dbReference type="PROSITE" id="PS50893">
    <property type="entry name" value="ABC_TRANSPORTER_2"/>
    <property type="match status" value="2"/>
</dbReference>
<dbReference type="PROSITE" id="PS00211">
    <property type="entry name" value="ABC_TRANSPORTER_1"/>
    <property type="match status" value="1"/>
</dbReference>
<sequence length="502" mass="53024">MAQALLEMRGITKRFGAVVANDRVDLSLLPGDILGLLGENGAGKTTLMNVLFGTYAPDEGTIAIDGKPVAIHSAADALALGIGMVHQHFHLVPSMTVLENLMIGLPGKGLRLDEAGARARLADVKARFGLGLDPDALVSGLAIGEQQRLEIIKVLFRGARIVILDEPTAVLTPQEAEGLFAALRAMAAEGFGVVFISHKLHEIRSLTHKVTVLRQGRIAASLAMSDAITDRQLAELMCGHELTPPVKPASETGEVLLSLDGVSTAGGRRVRLRDVSLQVRGGEILGIAGVSGNGQRELADVIAGMLPVASGTLQVGGLAVRETSPRVMQALGIGRVPEDRMTTGLITSLPLSDSMVLPLVAKKPFSRFGFIDHGAIRRFVTEQITAFGIRAAGPDARTGTLSGGNLQKALLARELSQDPRVLLAAQPIRGLDVGAARFVHEQFLALRAAGRAVIVISEDLEELFQISDRIAVFFEGRVMDVLPIAQASVARIGLLMSGQEAA</sequence>
<name>A0A317E2V2_9PROT</name>
<keyword evidence="5" id="KW-1185">Reference proteome</keyword>
<organism evidence="4 5">
    <name type="scientific">Zavarzinia aquatilis</name>
    <dbReference type="NCBI Taxonomy" id="2211142"/>
    <lineage>
        <taxon>Bacteria</taxon>
        <taxon>Pseudomonadati</taxon>
        <taxon>Pseudomonadota</taxon>
        <taxon>Alphaproteobacteria</taxon>
        <taxon>Rhodospirillales</taxon>
        <taxon>Zavarziniaceae</taxon>
        <taxon>Zavarzinia</taxon>
    </lineage>
</organism>
<reference evidence="4 5" key="1">
    <citation type="submission" date="2018-05" db="EMBL/GenBank/DDBJ databases">
        <title>Zavarzinia sp. HR-AS.</title>
        <authorList>
            <person name="Lee Y."/>
            <person name="Jeon C.O."/>
        </authorList>
    </citation>
    <scope>NUCLEOTIDE SEQUENCE [LARGE SCALE GENOMIC DNA]</scope>
    <source>
        <strain evidence="4 5">HR-AS</strain>
    </source>
</reference>
<protein>
    <submittedName>
        <fullName evidence="4">ABC transporter ATP-binding protein</fullName>
    </submittedName>
</protein>
<feature type="domain" description="ABC transporter" evidence="3">
    <location>
        <begin position="6"/>
        <end position="240"/>
    </location>
</feature>
<dbReference type="Pfam" id="PF00005">
    <property type="entry name" value="ABC_tran"/>
    <property type="match status" value="2"/>
</dbReference>